<protein>
    <submittedName>
        <fullName evidence="1">Uncharacterized protein</fullName>
    </submittedName>
</protein>
<name>M2QK33_CERS8</name>
<dbReference type="Proteomes" id="UP000016930">
    <property type="component" value="Unassembled WGS sequence"/>
</dbReference>
<sequence>MATPRKIYTEREGSSGLHDRLDLWFVFRCTSRILGSAYTADCGEEDWYHAGDKVIGMPSEFGVAPACVGHGWSLARYETRFVARAISTGQP</sequence>
<proteinExistence type="predicted"/>
<gene>
    <name evidence="1" type="ORF">CERSUDRAFT_114051</name>
</gene>
<keyword evidence="2" id="KW-1185">Reference proteome</keyword>
<evidence type="ECO:0000313" key="1">
    <source>
        <dbReference type="EMBL" id="EMD37378.1"/>
    </source>
</evidence>
<accession>M2QK33</accession>
<reference evidence="1 2" key="1">
    <citation type="journal article" date="2012" name="Proc. Natl. Acad. Sci. U.S.A.">
        <title>Comparative genomics of Ceriporiopsis subvermispora and Phanerochaete chrysosporium provide insight into selective ligninolysis.</title>
        <authorList>
            <person name="Fernandez-Fueyo E."/>
            <person name="Ruiz-Duenas F.J."/>
            <person name="Ferreira P."/>
            <person name="Floudas D."/>
            <person name="Hibbett D.S."/>
            <person name="Canessa P."/>
            <person name="Larrondo L.F."/>
            <person name="James T.Y."/>
            <person name="Seelenfreund D."/>
            <person name="Lobos S."/>
            <person name="Polanco R."/>
            <person name="Tello M."/>
            <person name="Honda Y."/>
            <person name="Watanabe T."/>
            <person name="Watanabe T."/>
            <person name="Ryu J.S."/>
            <person name="Kubicek C.P."/>
            <person name="Schmoll M."/>
            <person name="Gaskell J."/>
            <person name="Hammel K.E."/>
            <person name="St John F.J."/>
            <person name="Vanden Wymelenberg A."/>
            <person name="Sabat G."/>
            <person name="Splinter BonDurant S."/>
            <person name="Syed K."/>
            <person name="Yadav J.S."/>
            <person name="Doddapaneni H."/>
            <person name="Subramanian V."/>
            <person name="Lavin J.L."/>
            <person name="Oguiza J.A."/>
            <person name="Perez G."/>
            <person name="Pisabarro A.G."/>
            <person name="Ramirez L."/>
            <person name="Santoyo F."/>
            <person name="Master E."/>
            <person name="Coutinho P.M."/>
            <person name="Henrissat B."/>
            <person name="Lombard V."/>
            <person name="Magnuson J.K."/>
            <person name="Kuees U."/>
            <person name="Hori C."/>
            <person name="Igarashi K."/>
            <person name="Samejima M."/>
            <person name="Held B.W."/>
            <person name="Barry K.W."/>
            <person name="LaButti K.M."/>
            <person name="Lapidus A."/>
            <person name="Lindquist E.A."/>
            <person name="Lucas S.M."/>
            <person name="Riley R."/>
            <person name="Salamov A.A."/>
            <person name="Hoffmeister D."/>
            <person name="Schwenk D."/>
            <person name="Hadar Y."/>
            <person name="Yarden O."/>
            <person name="de Vries R.P."/>
            <person name="Wiebenga A."/>
            <person name="Stenlid J."/>
            <person name="Eastwood D."/>
            <person name="Grigoriev I.V."/>
            <person name="Berka R.M."/>
            <person name="Blanchette R.A."/>
            <person name="Kersten P."/>
            <person name="Martinez A.T."/>
            <person name="Vicuna R."/>
            <person name="Cullen D."/>
        </authorList>
    </citation>
    <scope>NUCLEOTIDE SEQUENCE [LARGE SCALE GENOMIC DNA]</scope>
    <source>
        <strain evidence="1 2">B</strain>
    </source>
</reference>
<dbReference type="AlphaFoldDB" id="M2QK33"/>
<organism evidence="1 2">
    <name type="scientific">Ceriporiopsis subvermispora (strain B)</name>
    <name type="common">White-rot fungus</name>
    <name type="synonym">Gelatoporia subvermispora</name>
    <dbReference type="NCBI Taxonomy" id="914234"/>
    <lineage>
        <taxon>Eukaryota</taxon>
        <taxon>Fungi</taxon>
        <taxon>Dikarya</taxon>
        <taxon>Basidiomycota</taxon>
        <taxon>Agaricomycotina</taxon>
        <taxon>Agaricomycetes</taxon>
        <taxon>Polyporales</taxon>
        <taxon>Gelatoporiaceae</taxon>
        <taxon>Gelatoporia</taxon>
    </lineage>
</organism>
<dbReference type="HOGENOM" id="CLU_2426806_0_0_1"/>
<evidence type="ECO:0000313" key="2">
    <source>
        <dbReference type="Proteomes" id="UP000016930"/>
    </source>
</evidence>
<dbReference type="EMBL" id="KB445796">
    <property type="protein sequence ID" value="EMD37378.1"/>
    <property type="molecule type" value="Genomic_DNA"/>
</dbReference>